<accession>A0A7S0RKA5</accession>
<dbReference type="EMBL" id="HBFA01029562">
    <property type="protein sequence ID" value="CAD8680193.1"/>
    <property type="molecule type" value="Transcribed_RNA"/>
</dbReference>
<evidence type="ECO:0000256" key="2">
    <source>
        <dbReference type="SAM" id="Phobius"/>
    </source>
</evidence>
<feature type="region of interest" description="Disordered" evidence="1">
    <location>
        <begin position="743"/>
        <end position="806"/>
    </location>
</feature>
<keyword evidence="2" id="KW-0472">Membrane</keyword>
<organism evidence="3">
    <name type="scientific">Pyramimonas obovata</name>
    <dbReference type="NCBI Taxonomy" id="1411642"/>
    <lineage>
        <taxon>Eukaryota</taxon>
        <taxon>Viridiplantae</taxon>
        <taxon>Chlorophyta</taxon>
        <taxon>Pyramimonadophyceae</taxon>
        <taxon>Pyramimonadales</taxon>
        <taxon>Pyramimonadaceae</taxon>
        <taxon>Pyramimonas</taxon>
        <taxon>Pyramimonas incertae sedis</taxon>
    </lineage>
</organism>
<feature type="compositionally biased region" description="Basic residues" evidence="1">
    <location>
        <begin position="402"/>
        <end position="413"/>
    </location>
</feature>
<feature type="region of interest" description="Disordered" evidence="1">
    <location>
        <begin position="1"/>
        <end position="89"/>
    </location>
</feature>
<feature type="region of interest" description="Disordered" evidence="1">
    <location>
        <begin position="372"/>
        <end position="447"/>
    </location>
</feature>
<evidence type="ECO:0000313" key="3">
    <source>
        <dbReference type="EMBL" id="CAD8680193.1"/>
    </source>
</evidence>
<name>A0A7S0RKA5_9CHLO</name>
<feature type="compositionally biased region" description="Basic and acidic residues" evidence="1">
    <location>
        <begin position="1"/>
        <end position="33"/>
    </location>
</feature>
<reference evidence="3" key="1">
    <citation type="submission" date="2021-01" db="EMBL/GenBank/DDBJ databases">
        <authorList>
            <person name="Corre E."/>
            <person name="Pelletier E."/>
            <person name="Niang G."/>
            <person name="Scheremetjew M."/>
            <person name="Finn R."/>
            <person name="Kale V."/>
            <person name="Holt S."/>
            <person name="Cochrane G."/>
            <person name="Meng A."/>
            <person name="Brown T."/>
            <person name="Cohen L."/>
        </authorList>
    </citation>
    <scope>NUCLEOTIDE SEQUENCE</scope>
    <source>
        <strain evidence="3">CCMP722</strain>
    </source>
</reference>
<dbReference type="Gene3D" id="2.60.120.620">
    <property type="entry name" value="q2cbj1_9rhob like domain"/>
    <property type="match status" value="1"/>
</dbReference>
<feature type="compositionally biased region" description="Pro residues" evidence="1">
    <location>
        <begin position="765"/>
        <end position="781"/>
    </location>
</feature>
<feature type="region of interest" description="Disordered" evidence="1">
    <location>
        <begin position="243"/>
        <end position="281"/>
    </location>
</feature>
<dbReference type="PANTHER" id="PTHR48125:SF12">
    <property type="entry name" value="AT HOOK TRANSCRIPTION FACTOR FAMILY-RELATED"/>
    <property type="match status" value="1"/>
</dbReference>
<dbReference type="AlphaFoldDB" id="A0A7S0RKA5"/>
<feature type="transmembrane region" description="Helical" evidence="2">
    <location>
        <begin position="166"/>
        <end position="188"/>
    </location>
</feature>
<feature type="region of interest" description="Disordered" evidence="1">
    <location>
        <begin position="327"/>
        <end position="359"/>
    </location>
</feature>
<keyword evidence="2" id="KW-1133">Transmembrane helix</keyword>
<protein>
    <submittedName>
        <fullName evidence="3">Uncharacterized protein</fullName>
    </submittedName>
</protein>
<keyword evidence="2" id="KW-0812">Transmembrane</keyword>
<feature type="compositionally biased region" description="Low complexity" evidence="1">
    <location>
        <begin position="782"/>
        <end position="797"/>
    </location>
</feature>
<feature type="compositionally biased region" description="Basic and acidic residues" evidence="1">
    <location>
        <begin position="383"/>
        <end position="392"/>
    </location>
</feature>
<feature type="region of interest" description="Disordered" evidence="1">
    <location>
        <begin position="118"/>
        <end position="153"/>
    </location>
</feature>
<proteinExistence type="predicted"/>
<evidence type="ECO:0000256" key="1">
    <source>
        <dbReference type="SAM" id="MobiDB-lite"/>
    </source>
</evidence>
<gene>
    <name evidence="3" type="ORF">POBO1169_LOCUS14914</name>
</gene>
<dbReference type="PANTHER" id="PTHR48125">
    <property type="entry name" value="LP07818P1"/>
    <property type="match status" value="1"/>
</dbReference>
<sequence>MAGSKEDGGARSEQTESKKDTPKAPAPSKEEIRASIQSRLDSALAKVTSQMAQKGEESKALLAAKSAREAKPKVDSSTTSSSSSAAPKVALDIAKPAALDKDKYKWTPKVQLPTTTAFVKPVVRSRPTRQKDEESGEAIDSQKPQKKKTSEAPEYAIDESAALSSVYRWGLISAAIGAVLVVLIFLVIPDFRRHIEIHLPQVQSGFGSSASNEGIEGQLGVAGPQGAPSPEELINATDVFVGEAPEPDETDSLSSEPAVQLPTDDTSPADPLSSAVSSTASEAAAQAAADGLEGINIDGMDQSAIEQTVKSAVSKAMLEFMRQKALQAADPDAQEEKKKADDFAADPVDADSANAPPGGVVDKVMQALKRASGLSPTADPDAEEQKAQEEGPKATTQDVLSAKKKKKLKKRKQQVPTEPEAEAEAAVEAETKAEEAETPTEATEEENRQALLDDVLRPGCSARQVFMKETGQVEFDPSVLNHTLTKLITSTLVDQPYEHMVIEDYFEPTFYQCILAHLPPGGKMGSLDPVNEISAFRYRVDIHRPGRLGPTPEEAEGAKVNRLFWRAFVKAFGSDEIALLWVTKFRRSTQPRLETKQIPGPWEEEKFFTAGTNDTIVTATNFTYAMDLTRDLDGYEQLPHTDSGNRWVSTVMYLPRSADRLDAGTSVIRSAQGRVSQGGTGRTPWKEGGFEVARQVEYKPNSVFAFAPCDRSWHAVKRFSHPTPRDSIQGFVLSSIKIGKQECFPPAPKAAPAPAKQAPPKAKKQPPPPKQAKKQPPPKQAPPAKQAPPTKQAPPSSRRSRRESRG</sequence>